<protein>
    <submittedName>
        <fullName evidence="6">Acyltransferase ChoActase/COT/CPT</fullName>
    </submittedName>
</protein>
<dbReference type="Pfam" id="PF00755">
    <property type="entry name" value="Carn_acyltransf"/>
    <property type="match status" value="1"/>
</dbReference>
<evidence type="ECO:0000256" key="1">
    <source>
        <dbReference type="ARBA" id="ARBA00005232"/>
    </source>
</evidence>
<name>A0A4T0R080_9BASI</name>
<dbReference type="InterPro" id="IPR023213">
    <property type="entry name" value="CAT-like_dom_sf"/>
</dbReference>
<comment type="caution">
    <text evidence="6">The sequence shown here is derived from an EMBL/GenBank/DDBJ whole genome shotgun (WGS) entry which is preliminary data.</text>
</comment>
<sequence>MRISTTLMNLKPAENIRPAIWKSIAPYNANHDFKLPKLPVPSLDQTAQLLSKSIKALSNDTNKITALEHKLASFVANEGPNLQSRLHARRMDPEHVNWLEQYWDDAAYMAYRDSVVINVSFFYGFVPTSQPLSETQYAARIAHYALQFRKILFDGQLDPDFIGKDRSPLCMNSYRFMFDACRIPCKPADYVNVNRQKIGHIAVVHKGNWWSIPATTADGTPLSVSELEQKIDYIINQPVKEGFVGVLTTRNRDKWADDRMKLIQIDPTNADSLAEIESAAFVIALDGTQTLDTPVTKSRHLWHAGDGGKFSNNRFVDKPAQFICWTDQSSNTARGGLMGEHSAMDGTPLVRLCEFVVENIEKASPASNELLDQDTINAERRDTLAPKHLEFNENGLETSTAEAWNEIKNLTNSQVLGYTLTGYGKGAIKKAGFSPDAWTQMIIQLAYSRLVASEGGENIPAATYEAAMTRLFANGRTECVRSATSESALFTNAMNDSAKTNEERKSALKAAIKIHIENMKQAGLAQGCDRHLFGLKKSLLPNEQVPDIFNDELFNVSATWTLSTSQISSMSFDTYGWGEVAPNGFGIAYAIFEDYLQFTITNTILYGTAEEKSGKGKERNDKFVTFLNEAANDMLMLFRPSQHQSKL</sequence>
<organism evidence="6 7">
    <name type="scientific">Wallemia mellicola</name>
    <dbReference type="NCBI Taxonomy" id="1708541"/>
    <lineage>
        <taxon>Eukaryota</taxon>
        <taxon>Fungi</taxon>
        <taxon>Dikarya</taxon>
        <taxon>Basidiomycota</taxon>
        <taxon>Wallemiomycotina</taxon>
        <taxon>Wallemiomycetes</taxon>
        <taxon>Wallemiales</taxon>
        <taxon>Wallemiaceae</taxon>
        <taxon>Wallemia</taxon>
    </lineage>
</organism>
<dbReference type="InterPro" id="IPR042231">
    <property type="entry name" value="Cho/carn_acyl_trans_2"/>
</dbReference>
<feature type="domain" description="Choline/carnitine acyltransferase" evidence="5">
    <location>
        <begin position="38"/>
        <end position="607"/>
    </location>
</feature>
<dbReference type="SUPFAM" id="SSF52777">
    <property type="entry name" value="CoA-dependent acyltransferases"/>
    <property type="match status" value="2"/>
</dbReference>
<evidence type="ECO:0000259" key="5">
    <source>
        <dbReference type="Pfam" id="PF00755"/>
    </source>
</evidence>
<dbReference type="AlphaFoldDB" id="A0A4T0R080"/>
<dbReference type="PANTHER" id="PTHR22589:SF103">
    <property type="entry name" value="CARNITINE O-ACETYL-TRANSFERASE, ISOFORM A-RELATED"/>
    <property type="match status" value="1"/>
</dbReference>
<accession>A0A4T0R080</accession>
<feature type="active site" description="Proton acceptor" evidence="4">
    <location>
        <position position="341"/>
    </location>
</feature>
<comment type="similarity">
    <text evidence="1">Belongs to the carnitine/choline acetyltransferase family.</text>
</comment>
<dbReference type="InterPro" id="IPR000542">
    <property type="entry name" value="Carn_acyl_trans"/>
</dbReference>
<evidence type="ECO:0000256" key="4">
    <source>
        <dbReference type="PIRSR" id="PIRSR600542-1"/>
    </source>
</evidence>
<dbReference type="PANTHER" id="PTHR22589">
    <property type="entry name" value="CARNITINE O-ACYLTRANSFERASE"/>
    <property type="match status" value="1"/>
</dbReference>
<dbReference type="Proteomes" id="UP000305647">
    <property type="component" value="Unassembled WGS sequence"/>
</dbReference>
<dbReference type="GO" id="GO:0016746">
    <property type="term" value="F:acyltransferase activity"/>
    <property type="evidence" value="ECO:0007669"/>
    <property type="project" value="UniProtKB-KW"/>
</dbReference>
<keyword evidence="2 6" id="KW-0808">Transferase</keyword>
<evidence type="ECO:0000256" key="2">
    <source>
        <dbReference type="ARBA" id="ARBA00022679"/>
    </source>
</evidence>
<dbReference type="InterPro" id="IPR039551">
    <property type="entry name" value="Cho/carn_acyl_trans"/>
</dbReference>
<dbReference type="PROSITE" id="PS00439">
    <property type="entry name" value="ACYLTRANSF_C_1"/>
    <property type="match status" value="1"/>
</dbReference>
<gene>
    <name evidence="6" type="ORF">E3Q10_02181</name>
</gene>
<evidence type="ECO:0000313" key="6">
    <source>
        <dbReference type="EMBL" id="TIC30190.1"/>
    </source>
</evidence>
<dbReference type="EMBL" id="SPRO01000020">
    <property type="protein sequence ID" value="TIC30190.1"/>
    <property type="molecule type" value="Genomic_DNA"/>
</dbReference>
<dbReference type="Gene3D" id="3.30.559.10">
    <property type="entry name" value="Chloramphenicol acetyltransferase-like domain"/>
    <property type="match status" value="1"/>
</dbReference>
<proteinExistence type="inferred from homology"/>
<dbReference type="Gene3D" id="3.30.559.70">
    <property type="entry name" value="Choline/Carnitine o-acyltransferase, domain 2"/>
    <property type="match status" value="1"/>
</dbReference>
<keyword evidence="3 6" id="KW-0012">Acyltransferase</keyword>
<evidence type="ECO:0000256" key="3">
    <source>
        <dbReference type="ARBA" id="ARBA00023315"/>
    </source>
</evidence>
<evidence type="ECO:0000313" key="7">
    <source>
        <dbReference type="Proteomes" id="UP000305647"/>
    </source>
</evidence>
<reference evidence="6 7" key="1">
    <citation type="submission" date="2019-03" db="EMBL/GenBank/DDBJ databases">
        <title>Sequencing 25 genomes of Wallemia mellicola.</title>
        <authorList>
            <person name="Gostincar C."/>
        </authorList>
    </citation>
    <scope>NUCLEOTIDE SEQUENCE [LARGE SCALE GENOMIC DNA]</scope>
    <source>
        <strain evidence="6 7">EXF-8738</strain>
    </source>
</reference>